<evidence type="ECO:0000259" key="4">
    <source>
        <dbReference type="PROSITE" id="PS51194"/>
    </source>
</evidence>
<evidence type="ECO:0000259" key="3">
    <source>
        <dbReference type="PROSITE" id="PS51192"/>
    </source>
</evidence>
<feature type="domain" description="Helicase C-terminal" evidence="4">
    <location>
        <begin position="404"/>
        <end position="597"/>
    </location>
</feature>
<dbReference type="InterPro" id="IPR014001">
    <property type="entry name" value="Helicase_ATP-bd"/>
</dbReference>
<evidence type="ECO:0000313" key="5">
    <source>
        <dbReference type="EMBL" id="SIS46955.1"/>
    </source>
</evidence>
<dbReference type="PANTHER" id="PTHR47396:SF1">
    <property type="entry name" value="ATP-DEPENDENT HELICASE IRC3-RELATED"/>
    <property type="match status" value="1"/>
</dbReference>
<protein>
    <submittedName>
        <fullName evidence="5">Superfamily II DNA or RNA helicase</fullName>
    </submittedName>
</protein>
<dbReference type="EMBL" id="FTOI01000001">
    <property type="protein sequence ID" value="SIS46955.1"/>
    <property type="molecule type" value="Genomic_DNA"/>
</dbReference>
<dbReference type="Pfam" id="PF00270">
    <property type="entry name" value="DEAD"/>
    <property type="match status" value="1"/>
</dbReference>
<dbReference type="GO" id="GO:0003676">
    <property type="term" value="F:nucleic acid binding"/>
    <property type="evidence" value="ECO:0007669"/>
    <property type="project" value="InterPro"/>
</dbReference>
<dbReference type="Proteomes" id="UP000185839">
    <property type="component" value="Unassembled WGS sequence"/>
</dbReference>
<feature type="domain" description="Helicase ATP-binding" evidence="3">
    <location>
        <begin position="185"/>
        <end position="344"/>
    </location>
</feature>
<reference evidence="6" key="1">
    <citation type="submission" date="2017-01" db="EMBL/GenBank/DDBJ databases">
        <authorList>
            <person name="Varghese N."/>
            <person name="Submissions S."/>
        </authorList>
    </citation>
    <scope>NUCLEOTIDE SEQUENCE [LARGE SCALE GENOMIC DNA]</scope>
    <source>
        <strain evidence="6">DSM 23145</strain>
    </source>
</reference>
<name>A0A1N7JCC4_9FLAO</name>
<dbReference type="Gene3D" id="3.40.50.300">
    <property type="entry name" value="P-loop containing nucleotide triphosphate hydrolases"/>
    <property type="match status" value="2"/>
</dbReference>
<dbReference type="PROSITE" id="PS51194">
    <property type="entry name" value="HELICASE_CTER"/>
    <property type="match status" value="1"/>
</dbReference>
<organism evidence="5 6">
    <name type="scientific">Kaistella chaponensis</name>
    <dbReference type="NCBI Taxonomy" id="713588"/>
    <lineage>
        <taxon>Bacteria</taxon>
        <taxon>Pseudomonadati</taxon>
        <taxon>Bacteroidota</taxon>
        <taxon>Flavobacteriia</taxon>
        <taxon>Flavobacteriales</taxon>
        <taxon>Weeksellaceae</taxon>
        <taxon>Chryseobacterium group</taxon>
        <taxon>Kaistella</taxon>
    </lineage>
</organism>
<dbReference type="InterPro" id="IPR050742">
    <property type="entry name" value="Helicase_Restrict-Modif_Enz"/>
</dbReference>
<keyword evidence="2" id="KW-0067">ATP-binding</keyword>
<dbReference type="OrthoDB" id="9803860at2"/>
<keyword evidence="6" id="KW-1185">Reference proteome</keyword>
<dbReference type="STRING" id="713588.SAMN05421789_101408"/>
<dbReference type="PROSITE" id="PS51192">
    <property type="entry name" value="HELICASE_ATP_BIND_1"/>
    <property type="match status" value="1"/>
</dbReference>
<dbReference type="InterPro" id="IPR001650">
    <property type="entry name" value="Helicase_C-like"/>
</dbReference>
<keyword evidence="1" id="KW-0547">Nucleotide-binding</keyword>
<accession>A0A1N7JCC4</accession>
<dbReference type="GO" id="GO:0005524">
    <property type="term" value="F:ATP binding"/>
    <property type="evidence" value="ECO:0007669"/>
    <property type="project" value="UniProtKB-KW"/>
</dbReference>
<dbReference type="InterPro" id="IPR027417">
    <property type="entry name" value="P-loop_NTPase"/>
</dbReference>
<proteinExistence type="predicted"/>
<evidence type="ECO:0000313" key="6">
    <source>
        <dbReference type="Proteomes" id="UP000185839"/>
    </source>
</evidence>
<dbReference type="GO" id="GO:0005829">
    <property type="term" value="C:cytosol"/>
    <property type="evidence" value="ECO:0007669"/>
    <property type="project" value="TreeGrafter"/>
</dbReference>
<dbReference type="SMART" id="SM00487">
    <property type="entry name" value="DEXDc"/>
    <property type="match status" value="1"/>
</dbReference>
<dbReference type="PANTHER" id="PTHR47396">
    <property type="entry name" value="TYPE I RESTRICTION ENZYME ECOKI R PROTEIN"/>
    <property type="match status" value="1"/>
</dbReference>
<gene>
    <name evidence="5" type="ORF">SAMN05421789_101408</name>
</gene>
<sequence>MNYSTELQNKIDELALKKENILYLTIKNEYLHEMRSGEKDVEYRDVTDFYLAKLFLKDKAKNYAAMKPITHILFQGGYNADSPRMLIECKGWVIEGKNYPSSADFSIYARYEDCVNLILGKIEYDSVGFSILIPTKKREKKVIEKQVIKHPEYVKPINLVEVEYARTGQSKKINEMGMREMQQKAFEGRTAQYLLLKAPPASGKSRALMFIALDKLVKQGIKKVIVAVPERSIGSSFSPTDLMSYGFYANWEPNLKYNLCTPGSDTSKVKSFIQFLESEERILICTHATLRFAFERIEPTDLNDTLLAIDEFHHVSADGDNKLGEVIRKILEKANTHLVAMTGSYFRGDSIPVLLPEDEAKFTKVTYNYYQQLNGYDYLKSLGIGYHFYMGRYYKTNPETGLSALEEILDESKKTIIHIPSVNSAESSKQKYEEVNHIIDSLGEIEFQDEETKIIYIKSKRSGKILKIADLVNDDPSSRDKVISYLRAVSRPEDIDIIIALGMAKEGFDWPFCEHALTIGYRGSLTEIIQIIGRATRDSSNKTHAQFTNLIASPEAEHDDVKVAVNNMLKAITASLLMEQVLAPNFKFKPKQADDLDEDDEEEDGTIGTIKIDGFKLPTSQRAKDIIESDINDLKARILQNDTMLKAMPGNVDPEVINTVLIPKIIREIYPDLNDEEVESVRQYVVVDSVIKAGTVEEQGGKKFIKMAGSFVNIDDIHIDLIDTINPFQRAFEILSKNVTTRVLKAIQDTITSIKLEMTEQEAICLWPKINEFYKKTGEQPSLQSYDPKEVRMAEAIIYLRELKRKKEQDA</sequence>
<dbReference type="SUPFAM" id="SSF52540">
    <property type="entry name" value="P-loop containing nucleoside triphosphate hydrolases"/>
    <property type="match status" value="1"/>
</dbReference>
<dbReference type="CDD" id="cd18785">
    <property type="entry name" value="SF2_C"/>
    <property type="match status" value="1"/>
</dbReference>
<keyword evidence="5" id="KW-0378">Hydrolase</keyword>
<keyword evidence="5" id="KW-0347">Helicase</keyword>
<evidence type="ECO:0000256" key="1">
    <source>
        <dbReference type="ARBA" id="ARBA00022741"/>
    </source>
</evidence>
<evidence type="ECO:0000256" key="2">
    <source>
        <dbReference type="ARBA" id="ARBA00022840"/>
    </source>
</evidence>
<dbReference type="RefSeq" id="WP_084566415.1">
    <property type="nucleotide sequence ID" value="NZ_FTOI01000001.1"/>
</dbReference>
<dbReference type="GO" id="GO:0004386">
    <property type="term" value="F:helicase activity"/>
    <property type="evidence" value="ECO:0007669"/>
    <property type="project" value="UniProtKB-KW"/>
</dbReference>
<dbReference type="InterPro" id="IPR011545">
    <property type="entry name" value="DEAD/DEAH_box_helicase_dom"/>
</dbReference>
<dbReference type="AlphaFoldDB" id="A0A1N7JCC4"/>